<protein>
    <recommendedName>
        <fullName evidence="3">Prolyl 4-hydroxylase alpha subunit Fe(2+) 2OG dioxygenase domain-containing protein</fullName>
    </recommendedName>
</protein>
<evidence type="ECO:0000313" key="2">
    <source>
        <dbReference type="Proteomes" id="UP000187735"/>
    </source>
</evidence>
<dbReference type="Proteomes" id="UP000187735">
    <property type="component" value="Chromosome"/>
</dbReference>
<dbReference type="Gene3D" id="2.60.120.620">
    <property type="entry name" value="q2cbj1_9rhob like domain"/>
    <property type="match status" value="1"/>
</dbReference>
<evidence type="ECO:0000313" key="1">
    <source>
        <dbReference type="EMBL" id="APZ91644.1"/>
    </source>
</evidence>
<gene>
    <name evidence="1" type="ORF">Fuma_01235</name>
</gene>
<name>A0A1P8WC77_9PLAN</name>
<dbReference type="AlphaFoldDB" id="A0A1P8WC77"/>
<evidence type="ECO:0008006" key="3">
    <source>
        <dbReference type="Google" id="ProtNLM"/>
    </source>
</evidence>
<dbReference type="Pfam" id="PF13759">
    <property type="entry name" value="2OG-FeII_Oxy_5"/>
    <property type="match status" value="1"/>
</dbReference>
<accession>A0A1P8WC77</accession>
<dbReference type="InterPro" id="IPR012668">
    <property type="entry name" value="CHP02466"/>
</dbReference>
<keyword evidence="2" id="KW-1185">Reference proteome</keyword>
<dbReference type="KEGG" id="fmr:Fuma_01235"/>
<organism evidence="1 2">
    <name type="scientific">Fuerstiella marisgermanici</name>
    <dbReference type="NCBI Taxonomy" id="1891926"/>
    <lineage>
        <taxon>Bacteria</taxon>
        <taxon>Pseudomonadati</taxon>
        <taxon>Planctomycetota</taxon>
        <taxon>Planctomycetia</taxon>
        <taxon>Planctomycetales</taxon>
        <taxon>Planctomycetaceae</taxon>
        <taxon>Fuerstiella</taxon>
    </lineage>
</organism>
<sequence length="92" mass="10238">MHFHSGDISGVMYLKVPAIESGHEQKNYISGRKAGYINFLIGGKQRFARSLISFRPVVGNFFVFPAWLLHGAEPFQGSGVRRSLAFNASVHE</sequence>
<dbReference type="STRING" id="1891926.Fuma_01235"/>
<proteinExistence type="predicted"/>
<reference evidence="1 2" key="1">
    <citation type="journal article" date="2016" name="Front. Microbiol.">
        <title>Fuerstia marisgermanicae gen. nov., sp. nov., an Unusual Member of the Phylum Planctomycetes from the German Wadden Sea.</title>
        <authorList>
            <person name="Kohn T."/>
            <person name="Heuer A."/>
            <person name="Jogler M."/>
            <person name="Vollmers J."/>
            <person name="Boedeker C."/>
            <person name="Bunk B."/>
            <person name="Rast P."/>
            <person name="Borchert D."/>
            <person name="Glockner I."/>
            <person name="Freese H.M."/>
            <person name="Klenk H.P."/>
            <person name="Overmann J."/>
            <person name="Kaster A.K."/>
            <person name="Rohde M."/>
            <person name="Wiegand S."/>
            <person name="Jogler C."/>
        </authorList>
    </citation>
    <scope>NUCLEOTIDE SEQUENCE [LARGE SCALE GENOMIC DNA]</scope>
    <source>
        <strain evidence="1 2">NH11</strain>
    </source>
</reference>
<dbReference type="EMBL" id="CP017641">
    <property type="protein sequence ID" value="APZ91644.1"/>
    <property type="molecule type" value="Genomic_DNA"/>
</dbReference>